<evidence type="ECO:0000256" key="1">
    <source>
        <dbReference type="ARBA" id="ARBA00022679"/>
    </source>
</evidence>
<evidence type="ECO:0000313" key="3">
    <source>
        <dbReference type="EMBL" id="PAP77607.1"/>
    </source>
</evidence>
<organism evidence="3 4">
    <name type="scientific">Rubrivirga marina</name>
    <dbReference type="NCBI Taxonomy" id="1196024"/>
    <lineage>
        <taxon>Bacteria</taxon>
        <taxon>Pseudomonadati</taxon>
        <taxon>Rhodothermota</taxon>
        <taxon>Rhodothermia</taxon>
        <taxon>Rhodothermales</taxon>
        <taxon>Rubricoccaceae</taxon>
        <taxon>Rubrivirga</taxon>
    </lineage>
</organism>
<proteinExistence type="predicted"/>
<protein>
    <recommendedName>
        <fullName evidence="2">Methyltransferase type 11 domain-containing protein</fullName>
    </recommendedName>
</protein>
<evidence type="ECO:0000313" key="4">
    <source>
        <dbReference type="Proteomes" id="UP000216339"/>
    </source>
</evidence>
<dbReference type="Proteomes" id="UP000216339">
    <property type="component" value="Unassembled WGS sequence"/>
</dbReference>
<dbReference type="PANTHER" id="PTHR44068">
    <property type="entry name" value="ZGC:194242"/>
    <property type="match status" value="1"/>
</dbReference>
<dbReference type="InterPro" id="IPR013216">
    <property type="entry name" value="Methyltransf_11"/>
</dbReference>
<dbReference type="EMBL" id="MQWD01000001">
    <property type="protein sequence ID" value="PAP77607.1"/>
    <property type="molecule type" value="Genomic_DNA"/>
</dbReference>
<sequence>MIVPRTPFAPHAVDGHYDELDAFYREVWGEHVHHGLFETGRESVEDATEALALWVLNAAGVGEGTRAVDVGCGYGGTAHLGAARGALVTGLTLSEAQAAVARQRPAPPGGTAPTVLVRNWLANDLPDGAFDAAWAVESTTHMPDRPRVFTEAARVLRPGGRFVLCVWMAGPSPREWEVRHLLEPICREGRLAGLGTAAENLGWLRDAGLEVEREEDWSRAVAPTWTRVARRVARGLLADARYRGYLRDASQRDRAFVWTILRLVLAYRTGAMRYGVFVARKPG</sequence>
<dbReference type="Gene3D" id="3.40.50.150">
    <property type="entry name" value="Vaccinia Virus protein VP39"/>
    <property type="match status" value="1"/>
</dbReference>
<keyword evidence="4" id="KW-1185">Reference proteome</keyword>
<gene>
    <name evidence="3" type="ORF">BSZ37_14735</name>
</gene>
<dbReference type="SUPFAM" id="SSF53335">
    <property type="entry name" value="S-adenosyl-L-methionine-dependent methyltransferases"/>
    <property type="match status" value="1"/>
</dbReference>
<name>A0A271J2T5_9BACT</name>
<dbReference type="GO" id="GO:0008757">
    <property type="term" value="F:S-adenosylmethionine-dependent methyltransferase activity"/>
    <property type="evidence" value="ECO:0007669"/>
    <property type="project" value="InterPro"/>
</dbReference>
<dbReference type="InterPro" id="IPR050447">
    <property type="entry name" value="Erg6_SMT_methyltransf"/>
</dbReference>
<dbReference type="OrthoDB" id="9770553at2"/>
<feature type="domain" description="Methyltransferase type 11" evidence="2">
    <location>
        <begin position="68"/>
        <end position="164"/>
    </location>
</feature>
<dbReference type="PANTHER" id="PTHR44068:SF11">
    <property type="entry name" value="GERANYL DIPHOSPHATE 2-C-METHYLTRANSFERASE"/>
    <property type="match status" value="1"/>
</dbReference>
<dbReference type="CDD" id="cd02440">
    <property type="entry name" value="AdoMet_MTases"/>
    <property type="match status" value="1"/>
</dbReference>
<reference evidence="3 4" key="1">
    <citation type="submission" date="2016-11" db="EMBL/GenBank/DDBJ databases">
        <title>Study of marine rhodopsin-containing bacteria.</title>
        <authorList>
            <person name="Yoshizawa S."/>
            <person name="Kumagai Y."/>
            <person name="Kogure K."/>
        </authorList>
    </citation>
    <scope>NUCLEOTIDE SEQUENCE [LARGE SCALE GENOMIC DNA]</scope>
    <source>
        <strain evidence="3 4">SAORIC-28</strain>
    </source>
</reference>
<accession>A0A271J2T5</accession>
<dbReference type="Pfam" id="PF08241">
    <property type="entry name" value="Methyltransf_11"/>
    <property type="match status" value="1"/>
</dbReference>
<dbReference type="RefSeq" id="WP_095511277.1">
    <property type="nucleotide sequence ID" value="NZ_MQWD01000001.1"/>
</dbReference>
<dbReference type="AlphaFoldDB" id="A0A271J2T5"/>
<evidence type="ECO:0000259" key="2">
    <source>
        <dbReference type="Pfam" id="PF08241"/>
    </source>
</evidence>
<comment type="caution">
    <text evidence="3">The sequence shown here is derived from an EMBL/GenBank/DDBJ whole genome shotgun (WGS) entry which is preliminary data.</text>
</comment>
<dbReference type="InterPro" id="IPR029063">
    <property type="entry name" value="SAM-dependent_MTases_sf"/>
</dbReference>
<keyword evidence="1" id="KW-0808">Transferase</keyword>